<evidence type="ECO:0000256" key="1">
    <source>
        <dbReference type="ARBA" id="ARBA00008857"/>
    </source>
</evidence>
<dbReference type="Pfam" id="PF17293">
    <property type="entry name" value="Arm-DNA-bind_5"/>
    <property type="match status" value="1"/>
</dbReference>
<dbReference type="GO" id="GO:0003677">
    <property type="term" value="F:DNA binding"/>
    <property type="evidence" value="ECO:0007669"/>
    <property type="project" value="UniProtKB-KW"/>
</dbReference>
<keyword evidence="6" id="KW-1185">Reference proteome</keyword>
<dbReference type="Gene3D" id="1.10.443.10">
    <property type="entry name" value="Intergrase catalytic core"/>
    <property type="match status" value="1"/>
</dbReference>
<dbReference type="InterPro" id="IPR050090">
    <property type="entry name" value="Tyrosine_recombinase_XerCD"/>
</dbReference>
<dbReference type="Proteomes" id="UP001163821">
    <property type="component" value="Unassembled WGS sequence"/>
</dbReference>
<keyword evidence="3" id="KW-0233">DNA recombination</keyword>
<dbReference type="InterPro" id="IPR013762">
    <property type="entry name" value="Integrase-like_cat_sf"/>
</dbReference>
<dbReference type="PANTHER" id="PTHR30349">
    <property type="entry name" value="PHAGE INTEGRASE-RELATED"/>
    <property type="match status" value="1"/>
</dbReference>
<evidence type="ECO:0000256" key="3">
    <source>
        <dbReference type="ARBA" id="ARBA00023172"/>
    </source>
</evidence>
<dbReference type="GO" id="GO:0006310">
    <property type="term" value="P:DNA recombination"/>
    <property type="evidence" value="ECO:0007669"/>
    <property type="project" value="UniProtKB-KW"/>
</dbReference>
<dbReference type="InterPro" id="IPR035386">
    <property type="entry name" value="Arm-DNA-bind_5"/>
</dbReference>
<evidence type="ECO:0000259" key="4">
    <source>
        <dbReference type="PROSITE" id="PS51898"/>
    </source>
</evidence>
<accession>A0AA42C6Q4</accession>
<reference evidence="5" key="1">
    <citation type="submission" date="2022-10" db="EMBL/GenBank/DDBJ databases">
        <title>Gaoshiqiia sediminis gen. nov., sp. nov., isolated from coastal sediment.</title>
        <authorList>
            <person name="Yu W.X."/>
            <person name="Mu D.S."/>
            <person name="Du J.Z."/>
            <person name="Liang Y.Q."/>
        </authorList>
    </citation>
    <scope>NUCLEOTIDE SEQUENCE</scope>
    <source>
        <strain evidence="5">A06</strain>
    </source>
</reference>
<evidence type="ECO:0000256" key="2">
    <source>
        <dbReference type="ARBA" id="ARBA00023125"/>
    </source>
</evidence>
<name>A0AA42C6Q4_9BACT</name>
<dbReference type="Pfam" id="PF13102">
    <property type="entry name" value="Phage_int_SAM_5"/>
    <property type="match status" value="1"/>
</dbReference>
<dbReference type="CDD" id="cd01185">
    <property type="entry name" value="INTN1_C_like"/>
    <property type="match status" value="1"/>
</dbReference>
<evidence type="ECO:0000313" key="6">
    <source>
        <dbReference type="Proteomes" id="UP001163821"/>
    </source>
</evidence>
<dbReference type="AlphaFoldDB" id="A0AA42C6Q4"/>
<dbReference type="InterPro" id="IPR011010">
    <property type="entry name" value="DNA_brk_join_enz"/>
</dbReference>
<comment type="similarity">
    <text evidence="1">Belongs to the 'phage' integrase family.</text>
</comment>
<sequence>MRVTINLLLKNSKGKSESKKPVYARITMDNRRIEVSTGVFIDPALWDKKRQLLIGKDEEARVTNSRISKFSTHVNDCFNQLVSVGEEFDIYDLKDQIIGKRQQKLVLEAFDQVIESIAGKIDHGYSFSTLKHYRTCRNRMVEFISREYHRPDLPLSRVNVNFLDRFDIFLKSKIKISSNTAWGYHKDFKHVLNDAVSKELILKNPYSDYKVKSMTSNRDFLTREELLKLTRKSFPIKRLEVVRDLFVFACYTGLSFSDMEKLSPDHIFKGDDKELWVIIDRTKTSTRCRIPILPTALRIIEKYKEHPKSGATGKVLPVHSNQKMNAYLKEIADVCGIRKTLTMHVARHTFATTITLSNGVPLETVSKMLGHSSLKTTQIYARVIDSKISSDMKLLKRQLEKSHL</sequence>
<dbReference type="Pfam" id="PF00589">
    <property type="entry name" value="Phage_integrase"/>
    <property type="match status" value="1"/>
</dbReference>
<dbReference type="PANTHER" id="PTHR30349:SF64">
    <property type="entry name" value="PROPHAGE INTEGRASE INTD-RELATED"/>
    <property type="match status" value="1"/>
</dbReference>
<dbReference type="Gene3D" id="1.10.150.130">
    <property type="match status" value="1"/>
</dbReference>
<organism evidence="5 6">
    <name type="scientific">Gaoshiqia sediminis</name>
    <dbReference type="NCBI Taxonomy" id="2986998"/>
    <lineage>
        <taxon>Bacteria</taxon>
        <taxon>Pseudomonadati</taxon>
        <taxon>Bacteroidota</taxon>
        <taxon>Bacteroidia</taxon>
        <taxon>Marinilabiliales</taxon>
        <taxon>Prolixibacteraceae</taxon>
        <taxon>Gaoshiqia</taxon>
    </lineage>
</organism>
<proteinExistence type="inferred from homology"/>
<gene>
    <name evidence="5" type="ORF">N2K84_15635</name>
</gene>
<protein>
    <submittedName>
        <fullName evidence="5">Site-specific integrase</fullName>
    </submittedName>
</protein>
<dbReference type="SUPFAM" id="SSF56349">
    <property type="entry name" value="DNA breaking-rejoining enzymes"/>
    <property type="match status" value="1"/>
</dbReference>
<dbReference type="InterPro" id="IPR025269">
    <property type="entry name" value="SAM-like_dom"/>
</dbReference>
<dbReference type="PROSITE" id="PS51898">
    <property type="entry name" value="TYR_RECOMBINASE"/>
    <property type="match status" value="1"/>
</dbReference>
<dbReference type="EMBL" id="JAPAAF010000030">
    <property type="protein sequence ID" value="MCW0484173.1"/>
    <property type="molecule type" value="Genomic_DNA"/>
</dbReference>
<keyword evidence="2" id="KW-0238">DNA-binding</keyword>
<dbReference type="RefSeq" id="WP_282592766.1">
    <property type="nucleotide sequence ID" value="NZ_JAPAAF010000030.1"/>
</dbReference>
<dbReference type="GO" id="GO:0015074">
    <property type="term" value="P:DNA integration"/>
    <property type="evidence" value="ECO:0007669"/>
    <property type="project" value="InterPro"/>
</dbReference>
<dbReference type="InterPro" id="IPR010998">
    <property type="entry name" value="Integrase_recombinase_N"/>
</dbReference>
<dbReference type="InterPro" id="IPR002104">
    <property type="entry name" value="Integrase_catalytic"/>
</dbReference>
<feature type="domain" description="Tyr recombinase" evidence="4">
    <location>
        <begin position="216"/>
        <end position="393"/>
    </location>
</feature>
<evidence type="ECO:0000313" key="5">
    <source>
        <dbReference type="EMBL" id="MCW0484173.1"/>
    </source>
</evidence>
<comment type="caution">
    <text evidence="5">The sequence shown here is derived from an EMBL/GenBank/DDBJ whole genome shotgun (WGS) entry which is preliminary data.</text>
</comment>